<evidence type="ECO:0000256" key="1">
    <source>
        <dbReference type="ARBA" id="ARBA00006739"/>
    </source>
</evidence>
<sequence length="480" mass="50935">MSRFELDPSARLNSDRRVLIGGSPVSLFRLSARGSAIIDRIRSGESLAPGHAALTDRLVAAGVLHPVYEPGHGPTASDVTLVIPAYGADARRVQGLAQRTGAARTIVVDDASPVRFPEVPGIEVLRLGTNRGPGAARQAGLEMVTTPFIAFLDADTEVDGGWLDALLPCFAAESVALAAPRVRPRPTEPGAPAIAVLLARFEALRGPLDLGPVRGRIRAATRISYVPAAALVCRTAALRECDGFDPGMRLGEDVDLVWRLDDAGWMCRYESATEVRHDVRPTLGAWLRQRSGYGSSATDLALRHPGSVSPVQVSVWSAVSWVLPAIGLPALGAVVAAGSTAALAQKLPAIPDRAAQAVRLAGLGHLHAGRILATALMRSWWPVALAGALISRRMRKVLLVSVAVPTLLEWWKVRRSLDPVRFAALRLLDDGAYGFGLWRGAWRRRSAAALLPDLTNWPGRAARQGSNGTGNATPVGGAQQ</sequence>
<keyword evidence="2" id="KW-0328">Glycosyltransferase</keyword>
<feature type="region of interest" description="Disordered" evidence="4">
    <location>
        <begin position="460"/>
        <end position="480"/>
    </location>
</feature>
<evidence type="ECO:0000259" key="5">
    <source>
        <dbReference type="Pfam" id="PF00535"/>
    </source>
</evidence>
<dbReference type="InterPro" id="IPR029044">
    <property type="entry name" value="Nucleotide-diphossugar_trans"/>
</dbReference>
<proteinExistence type="inferred from homology"/>
<keyword evidence="3" id="KW-0808">Transferase</keyword>
<name>A0A6J6V679_9ZZZZ</name>
<dbReference type="NCBIfam" id="TIGR03965">
    <property type="entry name" value="mycofact_glyco"/>
    <property type="match status" value="1"/>
</dbReference>
<evidence type="ECO:0000256" key="3">
    <source>
        <dbReference type="ARBA" id="ARBA00022679"/>
    </source>
</evidence>
<organism evidence="6">
    <name type="scientific">freshwater metagenome</name>
    <dbReference type="NCBI Taxonomy" id="449393"/>
    <lineage>
        <taxon>unclassified sequences</taxon>
        <taxon>metagenomes</taxon>
        <taxon>ecological metagenomes</taxon>
    </lineage>
</organism>
<dbReference type="EMBL" id="CAEZYY010000044">
    <property type="protein sequence ID" value="CAB4767641.1"/>
    <property type="molecule type" value="Genomic_DNA"/>
</dbReference>
<dbReference type="GO" id="GO:0016757">
    <property type="term" value="F:glycosyltransferase activity"/>
    <property type="evidence" value="ECO:0007669"/>
    <property type="project" value="UniProtKB-KW"/>
</dbReference>
<dbReference type="Pfam" id="PF00535">
    <property type="entry name" value="Glycos_transf_2"/>
    <property type="match status" value="1"/>
</dbReference>
<reference evidence="6" key="1">
    <citation type="submission" date="2020-05" db="EMBL/GenBank/DDBJ databases">
        <authorList>
            <person name="Chiriac C."/>
            <person name="Salcher M."/>
            <person name="Ghai R."/>
            <person name="Kavagutti S V."/>
        </authorList>
    </citation>
    <scope>NUCLEOTIDE SEQUENCE</scope>
</reference>
<feature type="compositionally biased region" description="Polar residues" evidence="4">
    <location>
        <begin position="464"/>
        <end position="480"/>
    </location>
</feature>
<evidence type="ECO:0000313" key="6">
    <source>
        <dbReference type="EMBL" id="CAB4767641.1"/>
    </source>
</evidence>
<evidence type="ECO:0000256" key="2">
    <source>
        <dbReference type="ARBA" id="ARBA00022676"/>
    </source>
</evidence>
<evidence type="ECO:0000313" key="7">
    <source>
        <dbReference type="EMBL" id="CAB5000011.1"/>
    </source>
</evidence>
<dbReference type="SUPFAM" id="SSF53448">
    <property type="entry name" value="Nucleotide-diphospho-sugar transferases"/>
    <property type="match status" value="1"/>
</dbReference>
<evidence type="ECO:0000256" key="4">
    <source>
        <dbReference type="SAM" id="MobiDB-lite"/>
    </source>
</evidence>
<dbReference type="PANTHER" id="PTHR43179:SF12">
    <property type="entry name" value="GALACTOFURANOSYLTRANSFERASE GLFT2"/>
    <property type="match status" value="1"/>
</dbReference>
<dbReference type="InterPro" id="IPR023981">
    <property type="entry name" value="MftF"/>
</dbReference>
<dbReference type="Gene3D" id="3.90.550.10">
    <property type="entry name" value="Spore Coat Polysaccharide Biosynthesis Protein SpsA, Chain A"/>
    <property type="match status" value="1"/>
</dbReference>
<dbReference type="EMBL" id="CAFBON010000193">
    <property type="protein sequence ID" value="CAB5000011.1"/>
    <property type="molecule type" value="Genomic_DNA"/>
</dbReference>
<feature type="domain" description="Glycosyltransferase 2-like" evidence="5">
    <location>
        <begin position="103"/>
        <end position="187"/>
    </location>
</feature>
<comment type="similarity">
    <text evidence="1">Belongs to the glycosyltransferase 2 family.</text>
</comment>
<dbReference type="AlphaFoldDB" id="A0A6J6V679"/>
<dbReference type="PANTHER" id="PTHR43179">
    <property type="entry name" value="RHAMNOSYLTRANSFERASE WBBL"/>
    <property type="match status" value="1"/>
</dbReference>
<protein>
    <submittedName>
        <fullName evidence="6">Unannotated protein</fullName>
    </submittedName>
</protein>
<dbReference type="InterPro" id="IPR001173">
    <property type="entry name" value="Glyco_trans_2-like"/>
</dbReference>
<gene>
    <name evidence="6" type="ORF">UFOPK2806_02221</name>
    <name evidence="7" type="ORF">UFOPK3954_01680</name>
    <name evidence="8" type="ORF">UFOPK4306_00570</name>
</gene>
<dbReference type="EMBL" id="CAFBQP010000016">
    <property type="protein sequence ID" value="CAB5056527.1"/>
    <property type="molecule type" value="Genomic_DNA"/>
</dbReference>
<evidence type="ECO:0000313" key="8">
    <source>
        <dbReference type="EMBL" id="CAB5056527.1"/>
    </source>
</evidence>
<accession>A0A6J6V679</accession>